<keyword evidence="2" id="KW-1185">Reference proteome</keyword>
<proteinExistence type="predicted"/>
<gene>
    <name evidence="1" type="ORF">bhn_II129</name>
</gene>
<evidence type="ECO:0000313" key="1">
    <source>
        <dbReference type="EMBL" id="AOZ97928.1"/>
    </source>
</evidence>
<dbReference type="Proteomes" id="UP000179284">
    <property type="component" value="Plasmid pNP144"/>
</dbReference>
<geneLocation type="plasmid" evidence="2">
    <name>pnp144</name>
</geneLocation>
<dbReference type="OrthoDB" id="9900386at2"/>
<dbReference type="EMBL" id="CP017832">
    <property type="protein sequence ID" value="AOZ97928.1"/>
    <property type="molecule type" value="Genomic_DNA"/>
</dbReference>
<dbReference type="RefSeq" id="WP_071177688.1">
    <property type="nucleotide sequence ID" value="NZ_CP017832.1"/>
</dbReference>
<sequence>MSFSEKCNAIAKCYHDFIALQDDAALRKAGLSLTDWKEIRRLIPLLGTIGNIECTIYEKAAKWFEDHDYLVFDENGIGYRITI</sequence>
<evidence type="ECO:0000313" key="2">
    <source>
        <dbReference type="Proteomes" id="UP000179284"/>
    </source>
</evidence>
<organism evidence="1 2">
    <name type="scientific">Butyrivibrio hungatei</name>
    <dbReference type="NCBI Taxonomy" id="185008"/>
    <lineage>
        <taxon>Bacteria</taxon>
        <taxon>Bacillati</taxon>
        <taxon>Bacillota</taxon>
        <taxon>Clostridia</taxon>
        <taxon>Lachnospirales</taxon>
        <taxon>Lachnospiraceae</taxon>
        <taxon>Butyrivibrio</taxon>
    </lineage>
</organism>
<dbReference type="KEGG" id="bhu:bhn_II129"/>
<accession>A0A1D9P5S1</accession>
<dbReference type="AlphaFoldDB" id="A0A1D9P5S1"/>
<name>A0A1D9P5S1_9FIRM</name>
<protein>
    <submittedName>
        <fullName evidence="1">Uncharacterized protein</fullName>
    </submittedName>
</protein>
<keyword evidence="1" id="KW-0614">Plasmid</keyword>
<reference evidence="2" key="1">
    <citation type="submission" date="2016-10" db="EMBL/GenBank/DDBJ databases">
        <title>The complete genome sequence of the rumen bacterium Butyrivibrio hungatei MB2003.</title>
        <authorList>
            <person name="Palevich N."/>
            <person name="Kelly W.J."/>
            <person name="Leahy S.C."/>
            <person name="Altermann E."/>
            <person name="Rakonjac J."/>
            <person name="Attwood G.T."/>
        </authorList>
    </citation>
    <scope>NUCLEOTIDE SEQUENCE [LARGE SCALE GENOMIC DNA]</scope>
    <source>
        <strain evidence="2">MB2003</strain>
        <plasmid evidence="2">Plasmid pnp144</plasmid>
    </source>
</reference>